<dbReference type="RefSeq" id="WP_209551834.1">
    <property type="nucleotide sequence ID" value="NZ_QFAY01000024.1"/>
</dbReference>
<keyword evidence="2" id="KW-1185">Reference proteome</keyword>
<name>A0ABS5AYX4_9STRE</name>
<dbReference type="EMBL" id="QFAY01000024">
    <property type="protein sequence ID" value="MBP2621777.1"/>
    <property type="molecule type" value="Genomic_DNA"/>
</dbReference>
<evidence type="ECO:0000313" key="1">
    <source>
        <dbReference type="EMBL" id="MBP2621777.1"/>
    </source>
</evidence>
<proteinExistence type="predicted"/>
<comment type="caution">
    <text evidence="1">The sequence shown here is derived from an EMBL/GenBank/DDBJ whole genome shotgun (WGS) entry which is preliminary data.</text>
</comment>
<protein>
    <submittedName>
        <fullName evidence="1">Uncharacterized protein</fullName>
    </submittedName>
</protein>
<dbReference type="Proteomes" id="UP001519349">
    <property type="component" value="Unassembled WGS sequence"/>
</dbReference>
<organism evidence="1 2">
    <name type="scientific">Streptococcus panodentis</name>
    <dbReference type="NCBI Taxonomy" id="1581472"/>
    <lineage>
        <taxon>Bacteria</taxon>
        <taxon>Bacillati</taxon>
        <taxon>Bacillota</taxon>
        <taxon>Bacilli</taxon>
        <taxon>Lactobacillales</taxon>
        <taxon>Streptococcaceae</taxon>
        <taxon>Streptococcus</taxon>
    </lineage>
</organism>
<sequence>MYKTKADIINWVKHFDGPLETKADFAKFAAELGEQIKQMDFRAKNGGAAIAYSGWFGNESGVQSQIFRTAQNISEHSNGAYSFINDAGDNLLNDGIFKKVLNDKIGDKATDELIGGKWTSKGRNKYVFGSDNVLTINDLVSDNYMRVNARGDVLVLMNADSPADSVLGQTELPRLIDRHPDVTAINGVPVEELRKLTPEQRFRKVAEASVRIQETATFYRGSYPGAAGDVEFLDLSGKGADGDRINK</sequence>
<accession>A0ABS5AYX4</accession>
<reference evidence="1 2" key="1">
    <citation type="submission" date="2018-05" db="EMBL/GenBank/DDBJ databases">
        <title>Draft genome sequence of Streptococcus panodentis CCUG 70867T.</title>
        <authorList>
            <person name="Salva-Serra F."/>
            <person name="Mendez V."/>
            <person name="Jaen-Luchoro D."/>
            <person name="Gonzales-Siles L."/>
            <person name="Karlsson R."/>
            <person name="Engstrom-Jakobsson H."/>
            <person name="Busquets A."/>
            <person name="Gomila M."/>
            <person name="Pineiro-Iglesias B."/>
            <person name="Bennasar-Figueras A."/>
            <person name="Seeger M."/>
            <person name="Moore E."/>
        </authorList>
    </citation>
    <scope>NUCLEOTIDE SEQUENCE [LARGE SCALE GENOMIC DNA]</scope>
    <source>
        <strain evidence="1 2">CCUG 70867</strain>
    </source>
</reference>
<gene>
    <name evidence="1" type="ORF">DHL47_10715</name>
</gene>
<evidence type="ECO:0000313" key="2">
    <source>
        <dbReference type="Proteomes" id="UP001519349"/>
    </source>
</evidence>